<evidence type="ECO:0000313" key="5">
    <source>
        <dbReference type="Proteomes" id="UP000664277"/>
    </source>
</evidence>
<feature type="domain" description="Putative Flp pilus-assembly TadG-like N-terminal" evidence="3">
    <location>
        <begin position="13"/>
        <end position="56"/>
    </location>
</feature>
<dbReference type="CDD" id="cd00198">
    <property type="entry name" value="vWFA"/>
    <property type="match status" value="1"/>
</dbReference>
<feature type="compositionally biased region" description="Polar residues" evidence="1">
    <location>
        <begin position="603"/>
        <end position="626"/>
    </location>
</feature>
<dbReference type="AlphaFoldDB" id="A0A8J7P958"/>
<sequence length="820" mass="86594">MIDSKLRRQKGAAVTGLVLALFIFIMMIGFFVFDTCRLQMAQRELTATCDAAALAGTAMLTSQDISDDDASDSKLLAAQQNAAGYARNMFQAGNLLGASLSSATTVSTYAATKVLGTPGSCRVMVSLADPQNNYVGVPPTSPACRNGRAIMVYAGYTYTPVFMGMVGVSTVGLNAASGGGLPQVDAVLVFDYSGSMDDATSVTFVRRAWNPSAVVSGANASSSLLEMSSGTGVANRGQVAYYEVPSATVSGDSNRLSNYLVHNYNANPTGLNVNVLPPMNLQLVDNSDSQANPHFKFDEKLRVNLLAFNPSLTFTSGNAFLNHHRADYGTPPGNCTLQPSFSGPNYIGGYGRFFAGSPSVDSGNANNTALAYNPNDVTTLMQGPTTPHTAYDPNNTATISANRWITDMVVNIASPGTYPYVQPLNGPNTFVSFSYTFPSQEPDATIRGQSYTFSNLAYLVEAARGNLDPESGSTNLRFQRALLDRGSSLYLAPSYTAAATGMSTSDVKAGYQLAYQRLAMLFSQPIATAIDGADGGFFQKINTLTDCRFGLVGFSNRAGAQGASYTFNSLGCDHGTGFSDYGAFYVSMMFNGYNIRHIERGYPTNSTSPNRSNGANPSENNTTLPSGSGFRLPRHILNKNEAQATSLGSITGCRKAANISAGVSAAWSAFDNNADANGLENGRPIDRTDCGEAMTAAYNMFVNAGAYNVDSLTESRPAGKHAIVFFTDGVPTGGDTGSEATECRSRADNCRTKGIAIFTIGLDVTNNPVLQNAQSVFLGNGSNGLAGRAKNGGKFFPCASAETVEQSFAAVARRLTQSQR</sequence>
<gene>
    <name evidence="4" type="ORF">J0M35_12690</name>
</gene>
<evidence type="ECO:0000256" key="2">
    <source>
        <dbReference type="SAM" id="Phobius"/>
    </source>
</evidence>
<dbReference type="InterPro" id="IPR036465">
    <property type="entry name" value="vWFA_dom_sf"/>
</dbReference>
<keyword evidence="2" id="KW-1133">Transmembrane helix</keyword>
<keyword evidence="2" id="KW-0472">Membrane</keyword>
<dbReference type="Proteomes" id="UP000664277">
    <property type="component" value="Unassembled WGS sequence"/>
</dbReference>
<dbReference type="SUPFAM" id="SSF53300">
    <property type="entry name" value="vWA-like"/>
    <property type="match status" value="1"/>
</dbReference>
<dbReference type="Pfam" id="PF13400">
    <property type="entry name" value="Tad"/>
    <property type="match status" value="1"/>
</dbReference>
<dbReference type="EMBL" id="JAFLCK010000017">
    <property type="protein sequence ID" value="MBN8661216.1"/>
    <property type="molecule type" value="Genomic_DNA"/>
</dbReference>
<name>A0A8J7P958_9BACT</name>
<evidence type="ECO:0000313" key="4">
    <source>
        <dbReference type="EMBL" id="MBN8661216.1"/>
    </source>
</evidence>
<comment type="caution">
    <text evidence="4">The sequence shown here is derived from an EMBL/GenBank/DDBJ whole genome shotgun (WGS) entry which is preliminary data.</text>
</comment>
<reference evidence="4" key="1">
    <citation type="submission" date="2021-02" db="EMBL/GenBank/DDBJ databases">
        <title>Genome-Resolved Metagenomics of a Microbial Community Performing Photosynthetic Biological Nutrient Removal.</title>
        <authorList>
            <person name="Mcdaniel E.A."/>
        </authorList>
    </citation>
    <scope>NUCLEOTIDE SEQUENCE</scope>
    <source>
        <strain evidence="4">UWPOB_OBS1</strain>
    </source>
</reference>
<evidence type="ECO:0000256" key="1">
    <source>
        <dbReference type="SAM" id="MobiDB-lite"/>
    </source>
</evidence>
<feature type="region of interest" description="Disordered" evidence="1">
    <location>
        <begin position="601"/>
        <end position="629"/>
    </location>
</feature>
<accession>A0A8J7P958</accession>
<protein>
    <submittedName>
        <fullName evidence="4">VWA domain-containing protein</fullName>
    </submittedName>
</protein>
<proteinExistence type="predicted"/>
<keyword evidence="2" id="KW-0812">Transmembrane</keyword>
<evidence type="ECO:0000259" key="3">
    <source>
        <dbReference type="Pfam" id="PF13400"/>
    </source>
</evidence>
<organism evidence="4 5">
    <name type="scientific">Candidatus Obscuribacter phosphatis</name>
    <dbReference type="NCBI Taxonomy" id="1906157"/>
    <lineage>
        <taxon>Bacteria</taxon>
        <taxon>Bacillati</taxon>
        <taxon>Candidatus Melainabacteria</taxon>
        <taxon>Candidatus Obscuribacterales</taxon>
        <taxon>Candidatus Obscuribacteraceae</taxon>
        <taxon>Candidatus Obscuribacter</taxon>
    </lineage>
</organism>
<feature type="transmembrane region" description="Helical" evidence="2">
    <location>
        <begin position="12"/>
        <end position="33"/>
    </location>
</feature>
<dbReference type="Gene3D" id="3.40.50.410">
    <property type="entry name" value="von Willebrand factor, type A domain"/>
    <property type="match status" value="1"/>
</dbReference>
<dbReference type="InterPro" id="IPR028087">
    <property type="entry name" value="Tad_N"/>
</dbReference>